<feature type="region of interest" description="Disordered" evidence="1">
    <location>
        <begin position="206"/>
        <end position="231"/>
    </location>
</feature>
<dbReference type="Proteomes" id="UP000193689">
    <property type="component" value="Unassembled WGS sequence"/>
</dbReference>
<dbReference type="AlphaFoldDB" id="A0A1Y2DVA1"/>
<feature type="compositionally biased region" description="Low complexity" evidence="1">
    <location>
        <begin position="214"/>
        <end position="230"/>
    </location>
</feature>
<feature type="compositionally biased region" description="Polar residues" evidence="1">
    <location>
        <begin position="99"/>
        <end position="112"/>
    </location>
</feature>
<proteinExistence type="predicted"/>
<dbReference type="RefSeq" id="XP_040714834.1">
    <property type="nucleotide sequence ID" value="XM_040854267.1"/>
</dbReference>
<evidence type="ECO:0000313" key="3">
    <source>
        <dbReference type="Proteomes" id="UP000193689"/>
    </source>
</evidence>
<feature type="region of interest" description="Disordered" evidence="1">
    <location>
        <begin position="74"/>
        <end position="112"/>
    </location>
</feature>
<feature type="compositionally biased region" description="Acidic residues" evidence="1">
    <location>
        <begin position="310"/>
        <end position="320"/>
    </location>
</feature>
<reference evidence="2 3" key="1">
    <citation type="submission" date="2016-07" db="EMBL/GenBank/DDBJ databases">
        <title>Pervasive Adenine N6-methylation of Active Genes in Fungi.</title>
        <authorList>
            <consortium name="DOE Joint Genome Institute"/>
            <person name="Mondo S.J."/>
            <person name="Dannebaum R.O."/>
            <person name="Kuo R.C."/>
            <person name="Labutti K."/>
            <person name="Haridas S."/>
            <person name="Kuo A."/>
            <person name="Salamov A."/>
            <person name="Ahrendt S.R."/>
            <person name="Lipzen A."/>
            <person name="Sullivan W."/>
            <person name="Andreopoulos W.B."/>
            <person name="Clum A."/>
            <person name="Lindquist E."/>
            <person name="Daum C."/>
            <person name="Ramamoorthy G.K."/>
            <person name="Gryganskyi A."/>
            <person name="Culley D."/>
            <person name="Magnuson J.K."/>
            <person name="James T.Y."/>
            <person name="O'Malley M.A."/>
            <person name="Stajich J.E."/>
            <person name="Spatafora J.W."/>
            <person name="Visel A."/>
            <person name="Grigoriev I.V."/>
        </authorList>
    </citation>
    <scope>NUCLEOTIDE SEQUENCE [LARGE SCALE GENOMIC DNA]</scope>
    <source>
        <strain evidence="2 3">CBS 129021</strain>
    </source>
</reference>
<evidence type="ECO:0000313" key="2">
    <source>
        <dbReference type="EMBL" id="ORY63177.1"/>
    </source>
</evidence>
<sequence length="329" mass="36418">MSLLESFETYVVLRRLLELPRPQLSVHGDPANGGHCKSRANLDSETMPAAFAEILTPFKISRRHQPTCPGLFAESKPPSNTWSHSITGNEGLVRKNGNVPKSASSKPTASGRSAYSTLTQLIQSCHNSSRRLISQVGTFRRTGKHLSTKDFDEMRKLAFNESINRYILRNFTAACEPESDNSDEPQEDVQHSFISEEASLYNDSIFDRLNPRPSSRSVSQETSQSTSMEVPKQHTFIAYDPSKPGCDCESDLDDEISDADADIDAECAWEAPTSMVRVRLPSEPENSGSASQESVEQSHVPVAKDRRGDEDDSLYYDPDFEPVQAALAA</sequence>
<protein>
    <submittedName>
        <fullName evidence="2">Uncharacterized protein</fullName>
    </submittedName>
</protein>
<keyword evidence="3" id="KW-1185">Reference proteome</keyword>
<evidence type="ECO:0000256" key="1">
    <source>
        <dbReference type="SAM" id="MobiDB-lite"/>
    </source>
</evidence>
<dbReference type="GeneID" id="63770479"/>
<accession>A0A1Y2DVA1</accession>
<feature type="region of interest" description="Disordered" evidence="1">
    <location>
        <begin position="278"/>
        <end position="329"/>
    </location>
</feature>
<gene>
    <name evidence="2" type="ORF">BCR38DRAFT_223351</name>
</gene>
<name>A0A1Y2DVA1_9PEZI</name>
<feature type="compositionally biased region" description="Polar residues" evidence="1">
    <location>
        <begin position="77"/>
        <end position="88"/>
    </location>
</feature>
<comment type="caution">
    <text evidence="2">The sequence shown here is derived from an EMBL/GenBank/DDBJ whole genome shotgun (WGS) entry which is preliminary data.</text>
</comment>
<feature type="compositionally biased region" description="Polar residues" evidence="1">
    <location>
        <begin position="284"/>
        <end position="297"/>
    </location>
</feature>
<organism evidence="2 3">
    <name type="scientific">Pseudomassariella vexata</name>
    <dbReference type="NCBI Taxonomy" id="1141098"/>
    <lineage>
        <taxon>Eukaryota</taxon>
        <taxon>Fungi</taxon>
        <taxon>Dikarya</taxon>
        <taxon>Ascomycota</taxon>
        <taxon>Pezizomycotina</taxon>
        <taxon>Sordariomycetes</taxon>
        <taxon>Xylariomycetidae</taxon>
        <taxon>Amphisphaeriales</taxon>
        <taxon>Pseudomassariaceae</taxon>
        <taxon>Pseudomassariella</taxon>
    </lineage>
</organism>
<dbReference type="EMBL" id="MCFJ01000008">
    <property type="protein sequence ID" value="ORY63177.1"/>
    <property type="molecule type" value="Genomic_DNA"/>
</dbReference>
<dbReference type="InParanoid" id="A0A1Y2DVA1"/>